<dbReference type="NCBIfam" id="TIGR00229">
    <property type="entry name" value="sensory_box"/>
    <property type="match status" value="1"/>
</dbReference>
<dbReference type="PANTHER" id="PTHR42878">
    <property type="entry name" value="TWO-COMPONENT HISTIDINE KINASE"/>
    <property type="match status" value="1"/>
</dbReference>
<evidence type="ECO:0000256" key="8">
    <source>
        <dbReference type="ARBA" id="ARBA00022741"/>
    </source>
</evidence>
<evidence type="ECO:0000259" key="17">
    <source>
        <dbReference type="PROSITE" id="PS50113"/>
    </source>
</evidence>
<dbReference type="InterPro" id="IPR048760">
    <property type="entry name" value="VP0354-like_sensor_dom"/>
</dbReference>
<dbReference type="GO" id="GO:0005524">
    <property type="term" value="F:ATP binding"/>
    <property type="evidence" value="ECO:0007669"/>
    <property type="project" value="UniProtKB-KW"/>
</dbReference>
<evidence type="ECO:0000256" key="2">
    <source>
        <dbReference type="ARBA" id="ARBA00004651"/>
    </source>
</evidence>
<evidence type="ECO:0000313" key="19">
    <source>
        <dbReference type="Proteomes" id="UP000004200"/>
    </source>
</evidence>
<dbReference type="InterPro" id="IPR004358">
    <property type="entry name" value="Sig_transdc_His_kin-like_C"/>
</dbReference>
<dbReference type="GO" id="GO:0000156">
    <property type="term" value="F:phosphorelay response regulator activity"/>
    <property type="evidence" value="ECO:0007669"/>
    <property type="project" value="TreeGrafter"/>
</dbReference>
<dbReference type="AlphaFoldDB" id="G2E1S6"/>
<comment type="subcellular location">
    <subcellularLocation>
        <location evidence="2">Cell membrane</location>
        <topology evidence="2">Multi-pass membrane protein</topology>
    </subcellularLocation>
</comment>
<dbReference type="InterPro" id="IPR005467">
    <property type="entry name" value="His_kinase_dom"/>
</dbReference>
<dbReference type="PATRIC" id="fig|765913.3.peg.2278"/>
<feature type="domain" description="PAS" evidence="16">
    <location>
        <begin position="372"/>
        <end position="425"/>
    </location>
</feature>
<evidence type="ECO:0000256" key="14">
    <source>
        <dbReference type="SAM" id="Phobius"/>
    </source>
</evidence>
<dbReference type="CDD" id="cd00082">
    <property type="entry name" value="HisKA"/>
    <property type="match status" value="1"/>
</dbReference>
<dbReference type="PROSITE" id="PS50113">
    <property type="entry name" value="PAC"/>
    <property type="match status" value="1"/>
</dbReference>
<dbReference type="Pfam" id="PF00512">
    <property type="entry name" value="HisKA"/>
    <property type="match status" value="1"/>
</dbReference>
<dbReference type="InterPro" id="IPR000700">
    <property type="entry name" value="PAS-assoc_C"/>
</dbReference>
<keyword evidence="13 14" id="KW-0472">Membrane</keyword>
<reference evidence="18 19" key="1">
    <citation type="submission" date="2011-06" db="EMBL/GenBank/DDBJ databases">
        <title>The draft genome of Thiorhodococcus drewsii AZ1.</title>
        <authorList>
            <consortium name="US DOE Joint Genome Institute (JGI-PGF)"/>
            <person name="Lucas S."/>
            <person name="Han J."/>
            <person name="Lapidus A."/>
            <person name="Cheng J.-F."/>
            <person name="Goodwin L."/>
            <person name="Pitluck S."/>
            <person name="Peters L."/>
            <person name="Land M.L."/>
            <person name="Hauser L."/>
            <person name="Vogl K."/>
            <person name="Liu Z."/>
            <person name="Imhoff J."/>
            <person name="Thiel V."/>
            <person name="Frigaard N.-U."/>
            <person name="Bryant D.A."/>
            <person name="Woyke T.J."/>
        </authorList>
    </citation>
    <scope>NUCLEOTIDE SEQUENCE [LARGE SCALE GENOMIC DNA]</scope>
    <source>
        <strain evidence="18 19">AZ1</strain>
    </source>
</reference>
<dbReference type="InterPro" id="IPR003661">
    <property type="entry name" value="HisK_dim/P_dom"/>
</dbReference>
<dbReference type="SUPFAM" id="SSF103190">
    <property type="entry name" value="Sensory domain-like"/>
    <property type="match status" value="2"/>
</dbReference>
<feature type="transmembrane region" description="Helical" evidence="14">
    <location>
        <begin position="21"/>
        <end position="39"/>
    </location>
</feature>
<evidence type="ECO:0000259" key="16">
    <source>
        <dbReference type="PROSITE" id="PS50112"/>
    </source>
</evidence>
<keyword evidence="9 18" id="KW-0418">Kinase</keyword>
<dbReference type="PROSITE" id="PS50112">
    <property type="entry name" value="PAS"/>
    <property type="match status" value="1"/>
</dbReference>
<dbReference type="InterPro" id="IPR003594">
    <property type="entry name" value="HATPase_dom"/>
</dbReference>
<comment type="caution">
    <text evidence="18">The sequence shown here is derived from an EMBL/GenBank/DDBJ whole genome shotgun (WGS) entry which is preliminary data.</text>
</comment>
<dbReference type="FunFam" id="1.10.287.130:FF:000101">
    <property type="entry name" value="Sensor histidine kinase"/>
    <property type="match status" value="1"/>
</dbReference>
<keyword evidence="8" id="KW-0547">Nucleotide-binding</keyword>
<evidence type="ECO:0000313" key="18">
    <source>
        <dbReference type="EMBL" id="EGV31134.1"/>
    </source>
</evidence>
<dbReference type="GO" id="GO:0030295">
    <property type="term" value="F:protein kinase activator activity"/>
    <property type="evidence" value="ECO:0007669"/>
    <property type="project" value="TreeGrafter"/>
</dbReference>
<keyword evidence="4" id="KW-1003">Cell membrane</keyword>
<keyword evidence="19" id="KW-1185">Reference proteome</keyword>
<proteinExistence type="predicted"/>
<dbReference type="PANTHER" id="PTHR42878:SF15">
    <property type="entry name" value="BACTERIOPHYTOCHROME"/>
    <property type="match status" value="1"/>
</dbReference>
<keyword evidence="10" id="KW-0067">ATP-binding</keyword>
<organism evidence="18 19">
    <name type="scientific">Thiorhodococcus drewsii AZ1</name>
    <dbReference type="NCBI Taxonomy" id="765913"/>
    <lineage>
        <taxon>Bacteria</taxon>
        <taxon>Pseudomonadati</taxon>
        <taxon>Pseudomonadota</taxon>
        <taxon>Gammaproteobacteria</taxon>
        <taxon>Chromatiales</taxon>
        <taxon>Chromatiaceae</taxon>
        <taxon>Thiorhodococcus</taxon>
    </lineage>
</organism>
<dbReference type="Pfam" id="PF13426">
    <property type="entry name" value="PAS_9"/>
    <property type="match status" value="1"/>
</dbReference>
<evidence type="ECO:0000256" key="11">
    <source>
        <dbReference type="ARBA" id="ARBA00022989"/>
    </source>
</evidence>
<evidence type="ECO:0000256" key="7">
    <source>
        <dbReference type="ARBA" id="ARBA00022692"/>
    </source>
</evidence>
<comment type="catalytic activity">
    <reaction evidence="1">
        <text>ATP + protein L-histidine = ADP + protein N-phospho-L-histidine.</text>
        <dbReference type="EC" id="2.7.13.3"/>
    </reaction>
</comment>
<dbReference type="CDD" id="cd00130">
    <property type="entry name" value="PAS"/>
    <property type="match status" value="1"/>
</dbReference>
<dbReference type="EMBL" id="AFWT01000014">
    <property type="protein sequence ID" value="EGV31134.1"/>
    <property type="molecule type" value="Genomic_DNA"/>
</dbReference>
<dbReference type="SMART" id="SM00388">
    <property type="entry name" value="HisKA"/>
    <property type="match status" value="1"/>
</dbReference>
<evidence type="ECO:0000256" key="3">
    <source>
        <dbReference type="ARBA" id="ARBA00012438"/>
    </source>
</evidence>
<dbReference type="Proteomes" id="UP000004200">
    <property type="component" value="Unassembled WGS sequence"/>
</dbReference>
<dbReference type="InterPro" id="IPR050351">
    <property type="entry name" value="BphY/WalK/GraS-like"/>
</dbReference>
<accession>G2E1S6</accession>
<dbReference type="Pfam" id="PF21623">
    <property type="entry name" value="HK_sensor_dom_bact"/>
    <property type="match status" value="1"/>
</dbReference>
<evidence type="ECO:0000256" key="4">
    <source>
        <dbReference type="ARBA" id="ARBA00022475"/>
    </source>
</evidence>
<dbReference type="Gene3D" id="3.30.565.10">
    <property type="entry name" value="Histidine kinase-like ATPase, C-terminal domain"/>
    <property type="match status" value="1"/>
</dbReference>
<dbReference type="EC" id="2.7.13.3" evidence="3"/>
<feature type="domain" description="Histidine kinase" evidence="15">
    <location>
        <begin position="525"/>
        <end position="739"/>
    </location>
</feature>
<dbReference type="SMART" id="SM00091">
    <property type="entry name" value="PAS"/>
    <property type="match status" value="1"/>
</dbReference>
<dbReference type="FunFam" id="3.30.565.10:FF:000006">
    <property type="entry name" value="Sensor histidine kinase WalK"/>
    <property type="match status" value="1"/>
</dbReference>
<dbReference type="GO" id="GO:0000155">
    <property type="term" value="F:phosphorelay sensor kinase activity"/>
    <property type="evidence" value="ECO:0007669"/>
    <property type="project" value="InterPro"/>
</dbReference>
<keyword evidence="5" id="KW-0597">Phosphoprotein</keyword>
<dbReference type="PROSITE" id="PS50109">
    <property type="entry name" value="HIS_KIN"/>
    <property type="match status" value="1"/>
</dbReference>
<keyword evidence="7 14" id="KW-0812">Transmembrane</keyword>
<protein>
    <recommendedName>
        <fullName evidence="3">histidine kinase</fullName>
        <ecNumber evidence="3">2.7.13.3</ecNumber>
    </recommendedName>
</protein>
<evidence type="ECO:0000256" key="1">
    <source>
        <dbReference type="ARBA" id="ARBA00000085"/>
    </source>
</evidence>
<evidence type="ECO:0000256" key="10">
    <source>
        <dbReference type="ARBA" id="ARBA00022840"/>
    </source>
</evidence>
<dbReference type="Gene3D" id="3.30.450.20">
    <property type="entry name" value="PAS domain"/>
    <property type="match status" value="3"/>
</dbReference>
<evidence type="ECO:0000256" key="6">
    <source>
        <dbReference type="ARBA" id="ARBA00022679"/>
    </source>
</evidence>
<dbReference type="GO" id="GO:0007234">
    <property type="term" value="P:osmosensory signaling via phosphorelay pathway"/>
    <property type="evidence" value="ECO:0007669"/>
    <property type="project" value="TreeGrafter"/>
</dbReference>
<dbReference type="SUPFAM" id="SSF55785">
    <property type="entry name" value="PYP-like sensor domain (PAS domain)"/>
    <property type="match status" value="1"/>
</dbReference>
<name>G2E1S6_9GAMM</name>
<dbReference type="GO" id="GO:0005886">
    <property type="term" value="C:plasma membrane"/>
    <property type="evidence" value="ECO:0007669"/>
    <property type="project" value="UniProtKB-SubCell"/>
</dbReference>
<dbReference type="InterPro" id="IPR000014">
    <property type="entry name" value="PAS"/>
</dbReference>
<evidence type="ECO:0000256" key="12">
    <source>
        <dbReference type="ARBA" id="ARBA00023012"/>
    </source>
</evidence>
<evidence type="ECO:0000256" key="9">
    <source>
        <dbReference type="ARBA" id="ARBA00022777"/>
    </source>
</evidence>
<dbReference type="SMART" id="SM00387">
    <property type="entry name" value="HATPase_c"/>
    <property type="match status" value="1"/>
</dbReference>
<dbReference type="InterPro" id="IPR029151">
    <property type="entry name" value="Sensor-like_sf"/>
</dbReference>
<sequence>MRTKAHFKLGIIGWQILWRSLAIWLCMLVAISLLMGLLYRSEARHLVDALHEKQWSTTFEAGLVINARLDWVLRDLQYVSHHPPFSRFLAAGEASDQHETIEDFRSLMSARIGIYDQMRYLNEQGRERIRIDNKSGTTQVVPESQLQDKSDRPYFIGARNLGENGLYLSRFDLNVEHGEIEIPYKPMIRFVSRVVDAAGAERGLMIINYLGQPLIERLNALARARAVKLWLLDREGYWLMASDKRPEWGFMFADRSDARVPNWNPVLWHAIQDQIDNRPSRTDSDIGLLSAIEFRPARDLSNHHMELSDAPRNRWLLVSWMSPDELTAKLRPHVLTYLQGWIWLVALSALASTWIAYLGIKRHQANAELKSRKTQLTALIEGAPDGILISDVEGHILQVNAQMERLFGYERAELIGQTVEMLVPQPLRSRHAEYRADYMRERTARAMAPGIRLQGVRKDGSTLPLAISLSTVETPQGSPLVISDIRDITEIQATEDALRDALEQTATTNRELVASNHELEAFSYSVSHDLRAPLRALDGFSAILLKTHTDRLDATGQDYLDRIRAAAQHMGELIDDILALSRITRVELQRERIDLSAMAREILDELHAAESERTLETRIEPGLDAYADARLIHVALQNLLANAWKFTGKTQTARIEFGRQETDEGPNFFVRDNGAGFDMAYADKLFGAFQRLHHSSDFPGTGIGLATVQRVIRKHGGQIWAKAAVGQGASFHFTLASPS</sequence>
<keyword evidence="11 14" id="KW-1133">Transmembrane helix</keyword>
<gene>
    <name evidence="18" type="ORF">ThidrDRAFT_2239</name>
</gene>
<dbReference type="eggNOG" id="COG2205">
    <property type="taxonomic scope" value="Bacteria"/>
</dbReference>
<dbReference type="InterPro" id="IPR036890">
    <property type="entry name" value="HATPase_C_sf"/>
</dbReference>
<dbReference type="Pfam" id="PF02518">
    <property type="entry name" value="HATPase_c"/>
    <property type="match status" value="1"/>
</dbReference>
<dbReference type="STRING" id="765913.ThidrDRAFT_2239"/>
<evidence type="ECO:0000259" key="15">
    <source>
        <dbReference type="PROSITE" id="PS50109"/>
    </source>
</evidence>
<evidence type="ECO:0000256" key="5">
    <source>
        <dbReference type="ARBA" id="ARBA00022553"/>
    </source>
</evidence>
<dbReference type="InterPro" id="IPR035965">
    <property type="entry name" value="PAS-like_dom_sf"/>
</dbReference>
<dbReference type="InterPro" id="IPR036097">
    <property type="entry name" value="HisK_dim/P_sf"/>
</dbReference>
<dbReference type="RefSeq" id="WP_007040952.1">
    <property type="nucleotide sequence ID" value="NZ_AFWT01000014.1"/>
</dbReference>
<feature type="domain" description="PAC" evidence="17">
    <location>
        <begin position="449"/>
        <end position="500"/>
    </location>
</feature>
<dbReference type="PRINTS" id="PR00344">
    <property type="entry name" value="BCTRLSENSOR"/>
</dbReference>
<keyword evidence="6" id="KW-0808">Transferase</keyword>
<dbReference type="Gene3D" id="1.10.287.130">
    <property type="match status" value="1"/>
</dbReference>
<dbReference type="SUPFAM" id="SSF55874">
    <property type="entry name" value="ATPase domain of HSP90 chaperone/DNA topoisomerase II/histidine kinase"/>
    <property type="match status" value="1"/>
</dbReference>
<dbReference type="SUPFAM" id="SSF47384">
    <property type="entry name" value="Homodimeric domain of signal transducing histidine kinase"/>
    <property type="match status" value="1"/>
</dbReference>
<evidence type="ECO:0000256" key="13">
    <source>
        <dbReference type="ARBA" id="ARBA00023136"/>
    </source>
</evidence>
<keyword evidence="12" id="KW-0902">Two-component regulatory system</keyword>